<feature type="compositionally biased region" description="Polar residues" evidence="1">
    <location>
        <begin position="516"/>
        <end position="525"/>
    </location>
</feature>
<evidence type="ECO:0000256" key="1">
    <source>
        <dbReference type="SAM" id="MobiDB-lite"/>
    </source>
</evidence>
<gene>
    <name evidence="2" type="ORF">CBRE1094_LOCUS27919</name>
</gene>
<evidence type="ECO:0000313" key="2">
    <source>
        <dbReference type="EMBL" id="CAD9495019.1"/>
    </source>
</evidence>
<dbReference type="EMBL" id="HBGU01051216">
    <property type="protein sequence ID" value="CAD9495019.1"/>
    <property type="molecule type" value="Transcribed_RNA"/>
</dbReference>
<dbReference type="SUPFAM" id="SSF50156">
    <property type="entry name" value="PDZ domain-like"/>
    <property type="match status" value="1"/>
</dbReference>
<feature type="region of interest" description="Disordered" evidence="1">
    <location>
        <begin position="495"/>
        <end position="525"/>
    </location>
</feature>
<organism evidence="2">
    <name type="scientific">Haptolina brevifila</name>
    <dbReference type="NCBI Taxonomy" id="156173"/>
    <lineage>
        <taxon>Eukaryota</taxon>
        <taxon>Haptista</taxon>
        <taxon>Haptophyta</taxon>
        <taxon>Prymnesiophyceae</taxon>
        <taxon>Prymnesiales</taxon>
        <taxon>Prymnesiaceae</taxon>
        <taxon>Haptolina</taxon>
    </lineage>
</organism>
<reference evidence="2" key="1">
    <citation type="submission" date="2021-01" db="EMBL/GenBank/DDBJ databases">
        <authorList>
            <person name="Corre E."/>
            <person name="Pelletier E."/>
            <person name="Niang G."/>
            <person name="Scheremetjew M."/>
            <person name="Finn R."/>
            <person name="Kale V."/>
            <person name="Holt S."/>
            <person name="Cochrane G."/>
            <person name="Meng A."/>
            <person name="Brown T."/>
            <person name="Cohen L."/>
        </authorList>
    </citation>
    <scope>NUCLEOTIDE SEQUENCE</scope>
    <source>
        <strain evidence="2">UTEX LB 985</strain>
    </source>
</reference>
<proteinExistence type="predicted"/>
<evidence type="ECO:0008006" key="3">
    <source>
        <dbReference type="Google" id="ProtNLM"/>
    </source>
</evidence>
<feature type="compositionally biased region" description="Low complexity" evidence="1">
    <location>
        <begin position="358"/>
        <end position="391"/>
    </location>
</feature>
<dbReference type="AlphaFoldDB" id="A0A7S2HMT7"/>
<sequence>MGFSVAFTIPFARTDVWKEIVSETPLGASPTTITEILEKGVEPVAGSAIALGTVRQIKVPSVGGTKPSRTKSRCVNFVNGSSVGWELQEQEGTEFTLSTVMSQPKTEMTVTDVPLGTRIMLTYEYDEIKGSASWCCDNPEKEFMNRFHGLDTHWNDQMLLRGYTSLTPIPAGHTGGFTVQFNLPYRRADVFKELTRSNNPLGGEGTTTEVEPAERQNSSTEPFLNEGDKRKVEFNFKSGEKGKTVSELVRLLDHPEGSFLLWRQISSESDLMNFRGNQERAPEVSIALADNPDGSASVLIRYDFHQLEVKGMAACCPGAAAVKADLVSSIKEHAPSSWSTSMARRGYSEAKESLTAKPEAASTSQADAAPSTAAAGAGAPQIEQAPPAAASTGSQSDAAPVYGLKTYSFTESGPLGIGLDGMQKTITKADPGIKILNITPDSQAAKLNVPLGSYLTGINGSAISKNNSGYDVLKKIQATTARPLNLHIYHKDPASTTGFSARSLSPFRSASRKKPTPNQTPTQKL</sequence>
<name>A0A7S2HMT7_9EUKA</name>
<accession>A0A7S2HMT7</accession>
<feature type="compositionally biased region" description="Polar residues" evidence="1">
    <location>
        <begin position="495"/>
        <end position="508"/>
    </location>
</feature>
<dbReference type="InterPro" id="IPR036034">
    <property type="entry name" value="PDZ_sf"/>
</dbReference>
<feature type="region of interest" description="Disordered" evidence="1">
    <location>
        <begin position="338"/>
        <end position="395"/>
    </location>
</feature>
<protein>
    <recommendedName>
        <fullName evidence="3">PDZ domain-containing protein</fullName>
    </recommendedName>
</protein>
<feature type="region of interest" description="Disordered" evidence="1">
    <location>
        <begin position="196"/>
        <end position="224"/>
    </location>
</feature>